<dbReference type="InterPro" id="IPR012944">
    <property type="entry name" value="SusD_RagB_dom"/>
</dbReference>
<reference evidence="9" key="1">
    <citation type="submission" date="2018-02" db="EMBL/GenBank/DDBJ databases">
        <title>Genome sequencing of Solimonas sp. HR-BB.</title>
        <authorList>
            <person name="Lee Y."/>
            <person name="Jeon C.O."/>
        </authorList>
    </citation>
    <scope>NUCLEOTIDE SEQUENCE [LARGE SCALE GENOMIC DNA]</scope>
    <source>
        <strain evidence="9">HR-U</strain>
    </source>
</reference>
<dbReference type="InterPro" id="IPR033985">
    <property type="entry name" value="SusD-like_N"/>
</dbReference>
<keyword evidence="3" id="KW-0732">Signal</keyword>
<evidence type="ECO:0000313" key="8">
    <source>
        <dbReference type="EMBL" id="PQA55549.1"/>
    </source>
</evidence>
<dbReference type="SUPFAM" id="SSF48452">
    <property type="entry name" value="TPR-like"/>
    <property type="match status" value="1"/>
</dbReference>
<evidence type="ECO:0000256" key="2">
    <source>
        <dbReference type="ARBA" id="ARBA00006275"/>
    </source>
</evidence>
<keyword evidence="4" id="KW-0472">Membrane</keyword>
<keyword evidence="5" id="KW-0998">Cell outer membrane</keyword>
<evidence type="ECO:0000256" key="3">
    <source>
        <dbReference type="ARBA" id="ARBA00022729"/>
    </source>
</evidence>
<evidence type="ECO:0000259" key="6">
    <source>
        <dbReference type="Pfam" id="PF07980"/>
    </source>
</evidence>
<feature type="domain" description="SusD-like N-terminal" evidence="7">
    <location>
        <begin position="52"/>
        <end position="246"/>
    </location>
</feature>
<dbReference type="Gene3D" id="1.25.40.390">
    <property type="match status" value="1"/>
</dbReference>
<comment type="subcellular location">
    <subcellularLocation>
        <location evidence="1">Cell outer membrane</location>
    </subcellularLocation>
</comment>
<sequence length="529" mass="58886">MIRPPIRWLVRSPLVSIWVFNYKKFNRMKRLLLLLLLVTGFLVSCQQSFMELTDPTKIPTDQLFSTATNVSAAVTGVYSQLQPIYNNSYFIFGEMASDNAYEPVSANARYFFSIFNVEENNPNLQTMWTDSYRCISRANTVLARAGAVSMDTTLRNRYLAEMKFIRALNYFNLVRIWGAVPLVTEDLGDNYQKAYDYGRTPATEVYAQITKDLREAAAGLPITYPAADLGRATRTAAKGLLGKVLLTQGQYQQAAAVLGELIPGTPSAGNLSSVHTLETNYDNVFSTANEMNKEILFAVRYLSGGVSLGSGFASNFLPTYSGTDIIRVGLSGGPMIRQDLANAFPEGDRRKSVSIGYYTKGNSAATSDYYTRKYIVNGAPFARNDGDNDWIVLRYADVLLMYAEALNEGGQATEALPYLNTVRTRAGLSPLSNQSQAQLRLALENERRLELSYEGHRWFDLVRTNRLLPVLNAFYAKYAAIPSTPQVPNNGLFVNSGGSVVQVQAYQTLFPLPLSERQYNPKLTQNEGY</sequence>
<dbReference type="InterPro" id="IPR011990">
    <property type="entry name" value="TPR-like_helical_dom_sf"/>
</dbReference>
<evidence type="ECO:0000256" key="4">
    <source>
        <dbReference type="ARBA" id="ARBA00023136"/>
    </source>
</evidence>
<gene>
    <name evidence="8" type="ORF">C5O19_19210</name>
</gene>
<accession>A0A2S7IHT3</accession>
<dbReference type="AlphaFoldDB" id="A0A2S7IHT3"/>
<keyword evidence="9" id="KW-1185">Reference proteome</keyword>
<dbReference type="CDD" id="cd08977">
    <property type="entry name" value="SusD"/>
    <property type="match status" value="1"/>
</dbReference>
<comment type="similarity">
    <text evidence="2">Belongs to the SusD family.</text>
</comment>
<evidence type="ECO:0000313" key="9">
    <source>
        <dbReference type="Proteomes" id="UP000239590"/>
    </source>
</evidence>
<evidence type="ECO:0000256" key="5">
    <source>
        <dbReference type="ARBA" id="ARBA00023237"/>
    </source>
</evidence>
<dbReference type="OrthoDB" id="9792139at2"/>
<comment type="caution">
    <text evidence="8">The sequence shown here is derived from an EMBL/GenBank/DDBJ whole genome shotgun (WGS) entry which is preliminary data.</text>
</comment>
<dbReference type="GO" id="GO:0009279">
    <property type="term" value="C:cell outer membrane"/>
    <property type="evidence" value="ECO:0007669"/>
    <property type="project" value="UniProtKB-SubCell"/>
</dbReference>
<proteinExistence type="inferred from homology"/>
<dbReference type="EMBL" id="PTRA01000004">
    <property type="protein sequence ID" value="PQA55549.1"/>
    <property type="molecule type" value="Genomic_DNA"/>
</dbReference>
<feature type="domain" description="RagB/SusD" evidence="6">
    <location>
        <begin position="356"/>
        <end position="529"/>
    </location>
</feature>
<organism evidence="8 9">
    <name type="scientific">Siphonobacter curvatus</name>
    <dbReference type="NCBI Taxonomy" id="2094562"/>
    <lineage>
        <taxon>Bacteria</taxon>
        <taxon>Pseudomonadati</taxon>
        <taxon>Bacteroidota</taxon>
        <taxon>Cytophagia</taxon>
        <taxon>Cytophagales</taxon>
        <taxon>Cytophagaceae</taxon>
        <taxon>Siphonobacter</taxon>
    </lineage>
</organism>
<evidence type="ECO:0000256" key="1">
    <source>
        <dbReference type="ARBA" id="ARBA00004442"/>
    </source>
</evidence>
<dbReference type="Proteomes" id="UP000239590">
    <property type="component" value="Unassembled WGS sequence"/>
</dbReference>
<evidence type="ECO:0000259" key="7">
    <source>
        <dbReference type="Pfam" id="PF14322"/>
    </source>
</evidence>
<dbReference type="Pfam" id="PF14322">
    <property type="entry name" value="SusD-like_3"/>
    <property type="match status" value="1"/>
</dbReference>
<dbReference type="Pfam" id="PF07980">
    <property type="entry name" value="SusD_RagB"/>
    <property type="match status" value="1"/>
</dbReference>
<name>A0A2S7IHT3_9BACT</name>
<protein>
    <submittedName>
        <fullName evidence="8">RagB/SusD family nutrient uptake outer membrane protein</fullName>
    </submittedName>
</protein>